<keyword evidence="3" id="KW-1185">Reference proteome</keyword>
<name>A0ABT4ARP2_9ACTN</name>
<dbReference type="Pfam" id="PF12679">
    <property type="entry name" value="ABC2_membrane_2"/>
    <property type="match status" value="1"/>
</dbReference>
<accession>A0ABT4ARP2</accession>
<sequence>MARPQCGAIRLRAAWRGEWVKLLTGGPGPAVPLLAGLLIVAGGVALGRDAVDPAQLRLLGVRLGQAAVAAAGVQILAGEYGSGLIRATLLAVPRRLDVLAVKAGLLTALVTPVAVLGVGVAVIGLSPDAGMLRAATTSVLHLILVALLGLGVAAVVRSSAAAIGIVLSLLFLMPMLLRMLPDPDWQRVLYRLTPATAVQAITTTVDNSVLPLSPWAALGVVAAWSVGALALGALLLHRRDG</sequence>
<keyword evidence="1" id="KW-0472">Membrane</keyword>
<keyword evidence="1" id="KW-1133">Transmembrane helix</keyword>
<evidence type="ECO:0000313" key="2">
    <source>
        <dbReference type="EMBL" id="MCY1136894.1"/>
    </source>
</evidence>
<evidence type="ECO:0000313" key="3">
    <source>
        <dbReference type="Proteomes" id="UP001151002"/>
    </source>
</evidence>
<feature type="transmembrane region" description="Helical" evidence="1">
    <location>
        <begin position="215"/>
        <end position="236"/>
    </location>
</feature>
<dbReference type="InterPro" id="IPR021133">
    <property type="entry name" value="HEAT_type_2"/>
</dbReference>
<feature type="transmembrane region" description="Helical" evidence="1">
    <location>
        <begin position="29"/>
        <end position="47"/>
    </location>
</feature>
<keyword evidence="1" id="KW-0812">Transmembrane</keyword>
<protein>
    <submittedName>
        <fullName evidence="2">ABC transporter permease subunit</fullName>
    </submittedName>
</protein>
<dbReference type="Proteomes" id="UP001151002">
    <property type="component" value="Unassembled WGS sequence"/>
</dbReference>
<evidence type="ECO:0000256" key="1">
    <source>
        <dbReference type="SAM" id="Phobius"/>
    </source>
</evidence>
<gene>
    <name evidence="2" type="ORF">OWR29_02720</name>
</gene>
<feature type="transmembrane region" description="Helical" evidence="1">
    <location>
        <begin position="131"/>
        <end position="153"/>
    </location>
</feature>
<feature type="transmembrane region" description="Helical" evidence="1">
    <location>
        <begin position="160"/>
        <end position="180"/>
    </location>
</feature>
<proteinExistence type="predicted"/>
<reference evidence="2" key="1">
    <citation type="submission" date="2022-11" db="EMBL/GenBank/DDBJ databases">
        <authorList>
            <person name="Somphong A."/>
            <person name="Phongsopitanun W."/>
        </authorList>
    </citation>
    <scope>NUCLEOTIDE SEQUENCE</scope>
    <source>
        <strain evidence="2">Pm04-4</strain>
    </source>
</reference>
<feature type="transmembrane region" description="Helical" evidence="1">
    <location>
        <begin position="103"/>
        <end position="125"/>
    </location>
</feature>
<organism evidence="2 3">
    <name type="scientific">Paractinoplanes pyxinae</name>
    <dbReference type="NCBI Taxonomy" id="2997416"/>
    <lineage>
        <taxon>Bacteria</taxon>
        <taxon>Bacillati</taxon>
        <taxon>Actinomycetota</taxon>
        <taxon>Actinomycetes</taxon>
        <taxon>Micromonosporales</taxon>
        <taxon>Micromonosporaceae</taxon>
        <taxon>Paractinoplanes</taxon>
    </lineage>
</organism>
<dbReference type="RefSeq" id="WP_267560688.1">
    <property type="nucleotide sequence ID" value="NZ_JAPNTZ010000001.1"/>
</dbReference>
<dbReference type="EMBL" id="JAPNTZ010000001">
    <property type="protein sequence ID" value="MCY1136894.1"/>
    <property type="molecule type" value="Genomic_DNA"/>
</dbReference>
<dbReference type="PROSITE" id="PS50077">
    <property type="entry name" value="HEAT_REPEAT"/>
    <property type="match status" value="1"/>
</dbReference>
<comment type="caution">
    <text evidence="2">The sequence shown here is derived from an EMBL/GenBank/DDBJ whole genome shotgun (WGS) entry which is preliminary data.</text>
</comment>